<dbReference type="InterPro" id="IPR035976">
    <property type="entry name" value="Sushi/SCR/CCP_sf"/>
</dbReference>
<evidence type="ECO:0000256" key="1">
    <source>
        <dbReference type="ARBA" id="ARBA00022659"/>
    </source>
</evidence>
<feature type="domain" description="Sushi" evidence="7">
    <location>
        <begin position="74"/>
        <end position="136"/>
    </location>
</feature>
<accession>A0ABV0TZG6</accession>
<sequence length="266" mass="29450">YTINIYVEMFHSEKQFDELEIFDGSSGQSPLLVALSGNHSSQLNFTSKTNQLYLRWSTDHATNKRGFKIRYSATYCSINDPPLNGGVVNRTKLHPGSRLQFFCNRGYRLVGLSNATCRLDSSGLYQWDTPAPVCQADSCGIPQTPGNGSFHAYHYNVGSQVTYQCKYGYHLDPGVPMTAMCLEDGTWSNTGSISRCLPVHCPSIEGVLSDHMTYRLLTGRLGEFGSTVMLECSTGFYLSVGHRTLRCLANGTWEGSDDPATCKSKF</sequence>
<protein>
    <submittedName>
        <fullName evidence="8">Uncharacterized protein</fullName>
    </submittedName>
</protein>
<evidence type="ECO:0000256" key="3">
    <source>
        <dbReference type="ARBA" id="ARBA00022737"/>
    </source>
</evidence>
<evidence type="ECO:0000256" key="2">
    <source>
        <dbReference type="ARBA" id="ARBA00022729"/>
    </source>
</evidence>
<keyword evidence="1 5" id="KW-0768">Sushi</keyword>
<evidence type="ECO:0000256" key="4">
    <source>
        <dbReference type="ARBA" id="ARBA00023157"/>
    </source>
</evidence>
<evidence type="ECO:0000313" key="8">
    <source>
        <dbReference type="EMBL" id="MEQ2236857.1"/>
    </source>
</evidence>
<comment type="caution">
    <text evidence="5">Lacks conserved residue(s) required for the propagation of feature annotation.</text>
</comment>
<proteinExistence type="predicted"/>
<feature type="domain" description="CUB" evidence="6">
    <location>
        <begin position="1"/>
        <end position="74"/>
    </location>
</feature>
<keyword evidence="4" id="KW-1015">Disulfide bond</keyword>
<dbReference type="CDD" id="cd00041">
    <property type="entry name" value="CUB"/>
    <property type="match status" value="1"/>
</dbReference>
<comment type="caution">
    <text evidence="8">The sequence shown here is derived from an EMBL/GenBank/DDBJ whole genome shotgun (WGS) entry which is preliminary data.</text>
</comment>
<evidence type="ECO:0000256" key="5">
    <source>
        <dbReference type="PROSITE-ProRule" id="PRU00302"/>
    </source>
</evidence>
<dbReference type="SUPFAM" id="SSF57535">
    <property type="entry name" value="Complement control module/SCR domain"/>
    <property type="match status" value="3"/>
</dbReference>
<dbReference type="PROSITE" id="PS50923">
    <property type="entry name" value="SUSHI"/>
    <property type="match status" value="3"/>
</dbReference>
<keyword evidence="9" id="KW-1185">Reference proteome</keyword>
<dbReference type="PANTHER" id="PTHR45656:SF4">
    <property type="entry name" value="PROTEIN CBR-CLEC-78"/>
    <property type="match status" value="1"/>
</dbReference>
<evidence type="ECO:0000259" key="6">
    <source>
        <dbReference type="PROSITE" id="PS01180"/>
    </source>
</evidence>
<evidence type="ECO:0000313" key="9">
    <source>
        <dbReference type="Proteomes" id="UP001482620"/>
    </source>
</evidence>
<dbReference type="InterPro" id="IPR051277">
    <property type="entry name" value="SEZ6_CSMD_C4BPB_Regulators"/>
</dbReference>
<dbReference type="PROSITE" id="PS01180">
    <property type="entry name" value="CUB"/>
    <property type="match status" value="1"/>
</dbReference>
<keyword evidence="2" id="KW-0732">Signal</keyword>
<dbReference type="InterPro" id="IPR000436">
    <property type="entry name" value="Sushi_SCR_CCP_dom"/>
</dbReference>
<dbReference type="InterPro" id="IPR000859">
    <property type="entry name" value="CUB_dom"/>
</dbReference>
<dbReference type="InterPro" id="IPR035914">
    <property type="entry name" value="Sperma_CUB_dom_sf"/>
</dbReference>
<dbReference type="Pfam" id="PF00431">
    <property type="entry name" value="CUB"/>
    <property type="match status" value="1"/>
</dbReference>
<dbReference type="Gene3D" id="2.10.70.10">
    <property type="entry name" value="Complement Module, domain 1"/>
    <property type="match status" value="3"/>
</dbReference>
<dbReference type="EMBL" id="JAHRIQ010047900">
    <property type="protein sequence ID" value="MEQ2236857.1"/>
    <property type="molecule type" value="Genomic_DNA"/>
</dbReference>
<feature type="non-terminal residue" evidence="8">
    <location>
        <position position="1"/>
    </location>
</feature>
<dbReference type="Proteomes" id="UP001482620">
    <property type="component" value="Unassembled WGS sequence"/>
</dbReference>
<dbReference type="CDD" id="cd00033">
    <property type="entry name" value="CCP"/>
    <property type="match status" value="3"/>
</dbReference>
<dbReference type="PANTHER" id="PTHR45656">
    <property type="entry name" value="PROTEIN CBR-CLEC-78"/>
    <property type="match status" value="1"/>
</dbReference>
<dbReference type="SMART" id="SM00032">
    <property type="entry name" value="CCP"/>
    <property type="match status" value="3"/>
</dbReference>
<gene>
    <name evidence="8" type="ORF">ILYODFUR_016899</name>
</gene>
<evidence type="ECO:0000259" key="7">
    <source>
        <dbReference type="PROSITE" id="PS50923"/>
    </source>
</evidence>
<organism evidence="8 9">
    <name type="scientific">Ilyodon furcidens</name>
    <name type="common">goldbreast splitfin</name>
    <dbReference type="NCBI Taxonomy" id="33524"/>
    <lineage>
        <taxon>Eukaryota</taxon>
        <taxon>Metazoa</taxon>
        <taxon>Chordata</taxon>
        <taxon>Craniata</taxon>
        <taxon>Vertebrata</taxon>
        <taxon>Euteleostomi</taxon>
        <taxon>Actinopterygii</taxon>
        <taxon>Neopterygii</taxon>
        <taxon>Teleostei</taxon>
        <taxon>Neoteleostei</taxon>
        <taxon>Acanthomorphata</taxon>
        <taxon>Ovalentaria</taxon>
        <taxon>Atherinomorphae</taxon>
        <taxon>Cyprinodontiformes</taxon>
        <taxon>Goodeidae</taxon>
        <taxon>Ilyodon</taxon>
    </lineage>
</organism>
<dbReference type="SUPFAM" id="SSF49854">
    <property type="entry name" value="Spermadhesin, CUB domain"/>
    <property type="match status" value="1"/>
</dbReference>
<keyword evidence="3" id="KW-0677">Repeat</keyword>
<dbReference type="Pfam" id="PF00084">
    <property type="entry name" value="Sushi"/>
    <property type="match status" value="3"/>
</dbReference>
<feature type="domain" description="Sushi" evidence="7">
    <location>
        <begin position="199"/>
        <end position="264"/>
    </location>
</feature>
<name>A0ABV0TZG6_9TELE</name>
<reference evidence="8 9" key="1">
    <citation type="submission" date="2021-06" db="EMBL/GenBank/DDBJ databases">
        <authorList>
            <person name="Palmer J.M."/>
        </authorList>
    </citation>
    <scope>NUCLEOTIDE SEQUENCE [LARGE SCALE GENOMIC DNA]</scope>
    <source>
        <strain evidence="9">if_2019</strain>
        <tissue evidence="8">Muscle</tissue>
    </source>
</reference>
<feature type="domain" description="Sushi" evidence="7">
    <location>
        <begin position="137"/>
        <end position="198"/>
    </location>
</feature>
<dbReference type="Gene3D" id="2.60.120.290">
    <property type="entry name" value="Spermadhesin, CUB domain"/>
    <property type="match status" value="1"/>
</dbReference>